<evidence type="ECO:0000313" key="9">
    <source>
        <dbReference type="EMBL" id="SQB65639.1"/>
    </source>
</evidence>
<protein>
    <submittedName>
        <fullName evidence="8 9">Flagellar biosynthetic protein FliR</fullName>
    </submittedName>
</protein>
<keyword evidence="4 7" id="KW-0812">Transmembrane</keyword>
<evidence type="ECO:0000313" key="11">
    <source>
        <dbReference type="Proteomes" id="UP000553981"/>
    </source>
</evidence>
<dbReference type="EMBL" id="JABCUI010000002">
    <property type="protein sequence ID" value="NMW87253.1"/>
    <property type="molecule type" value="Genomic_DNA"/>
</dbReference>
<keyword evidence="9" id="KW-0282">Flagellum</keyword>
<accession>A0A2X3ARD6</accession>
<keyword evidence="9" id="KW-0969">Cilium</keyword>
<dbReference type="AlphaFoldDB" id="A0A2X3ARD6"/>
<dbReference type="EMBL" id="UASJ01000001">
    <property type="protein sequence ID" value="SQB65639.1"/>
    <property type="molecule type" value="Genomic_DNA"/>
</dbReference>
<dbReference type="PANTHER" id="PTHR30065:SF1">
    <property type="entry name" value="SURFACE PRESENTATION OF ANTIGENS PROTEIN SPAR"/>
    <property type="match status" value="1"/>
</dbReference>
<feature type="transmembrane region" description="Helical" evidence="7">
    <location>
        <begin position="164"/>
        <end position="188"/>
    </location>
</feature>
<keyword evidence="6 7" id="KW-0472">Membrane</keyword>
<evidence type="ECO:0000256" key="4">
    <source>
        <dbReference type="ARBA" id="ARBA00022692"/>
    </source>
</evidence>
<dbReference type="InterPro" id="IPR002010">
    <property type="entry name" value="T3SS_IM_R"/>
</dbReference>
<proteinExistence type="inferred from homology"/>
<dbReference type="Pfam" id="PF01311">
    <property type="entry name" value="Bac_export_1"/>
    <property type="match status" value="1"/>
</dbReference>
<comment type="similarity">
    <text evidence="2">Belongs to the FliR/MopE/SpaR family.</text>
</comment>
<evidence type="ECO:0000256" key="1">
    <source>
        <dbReference type="ARBA" id="ARBA00004651"/>
    </source>
</evidence>
<evidence type="ECO:0000313" key="10">
    <source>
        <dbReference type="Proteomes" id="UP000250245"/>
    </source>
</evidence>
<name>A0A2X3ARD6_9ACTO</name>
<feature type="transmembrane region" description="Helical" evidence="7">
    <location>
        <begin position="62"/>
        <end position="84"/>
    </location>
</feature>
<sequence>MTVNLALFTAFALASVRATVFLAFCPPFNNRAISGRIKAMLGAALGFACMGRIGPVDRSDVFLFELLIQALIGFAMAVMVRIIVATLQMAGSLIDFEGGFAMAQAFDPLTMTNQATFGRVYELSAMAMLFATNGYQLLILGLARSFNAMPIGAAFDMGNYADRLVFRFGELMVASIEIAGPLLLVLFLTDMGLGLLTKVAPAMNAFTLGFPLKIMMTAFTAPLIMVVIPQVVDKLMDKVMVSFQGVFQ</sequence>
<reference evidence="9 10" key="1">
    <citation type="submission" date="2018-06" db="EMBL/GenBank/DDBJ databases">
        <authorList>
            <consortium name="Pathogen Informatics"/>
            <person name="Doyle S."/>
        </authorList>
    </citation>
    <scope>NUCLEOTIDE SEQUENCE [LARGE SCALE GENOMIC DNA]</scope>
    <source>
        <strain evidence="9 10">NCTC11820</strain>
    </source>
</reference>
<evidence type="ECO:0000256" key="6">
    <source>
        <dbReference type="ARBA" id="ARBA00023136"/>
    </source>
</evidence>
<dbReference type="GeneID" id="55565021"/>
<evidence type="ECO:0000256" key="7">
    <source>
        <dbReference type="SAM" id="Phobius"/>
    </source>
</evidence>
<dbReference type="PRINTS" id="PR00953">
    <property type="entry name" value="TYPE3IMRPROT"/>
</dbReference>
<feature type="transmembrane region" description="Helical" evidence="7">
    <location>
        <begin position="33"/>
        <end position="50"/>
    </location>
</feature>
<gene>
    <name evidence="9" type="primary">fliR</name>
    <name evidence="8" type="ORF">HHJ67_05740</name>
    <name evidence="9" type="ORF">NCTC11820_01709</name>
</gene>
<dbReference type="Proteomes" id="UP000250245">
    <property type="component" value="Unassembled WGS sequence"/>
</dbReference>
<dbReference type="OMA" id="APQFNIF"/>
<comment type="subcellular location">
    <subcellularLocation>
        <location evidence="1">Cell membrane</location>
        <topology evidence="1">Multi-pass membrane protein</topology>
    </subcellularLocation>
</comment>
<feature type="transmembrane region" description="Helical" evidence="7">
    <location>
        <begin position="208"/>
        <end position="228"/>
    </location>
</feature>
<reference evidence="8 11" key="2">
    <citation type="submission" date="2020-04" db="EMBL/GenBank/DDBJ databases">
        <title>Antimicrobial susceptibility and clonality of vaginal-derived multi-drug resistant Mobiluncus isolates in China.</title>
        <authorList>
            <person name="Zhang X."/>
        </authorList>
    </citation>
    <scope>NUCLEOTIDE SEQUENCE [LARGE SCALE GENOMIC DNA]</scope>
    <source>
        <strain evidence="8 11">19</strain>
    </source>
</reference>
<evidence type="ECO:0000313" key="8">
    <source>
        <dbReference type="EMBL" id="NMW87253.1"/>
    </source>
</evidence>
<organism evidence="9 10">
    <name type="scientific">Mobiluncus curtisii</name>
    <dbReference type="NCBI Taxonomy" id="2051"/>
    <lineage>
        <taxon>Bacteria</taxon>
        <taxon>Bacillati</taxon>
        <taxon>Actinomycetota</taxon>
        <taxon>Actinomycetes</taxon>
        <taxon>Actinomycetales</taxon>
        <taxon>Actinomycetaceae</taxon>
        <taxon>Mobiluncus</taxon>
    </lineage>
</organism>
<evidence type="ECO:0000256" key="5">
    <source>
        <dbReference type="ARBA" id="ARBA00022989"/>
    </source>
</evidence>
<keyword evidence="9" id="KW-0966">Cell projection</keyword>
<keyword evidence="3" id="KW-1003">Cell membrane</keyword>
<keyword evidence="5 7" id="KW-1133">Transmembrane helix</keyword>
<dbReference type="Proteomes" id="UP000553981">
    <property type="component" value="Unassembled WGS sequence"/>
</dbReference>
<dbReference type="GO" id="GO:0005886">
    <property type="term" value="C:plasma membrane"/>
    <property type="evidence" value="ECO:0007669"/>
    <property type="project" value="UniProtKB-SubCell"/>
</dbReference>
<dbReference type="PANTHER" id="PTHR30065">
    <property type="entry name" value="FLAGELLAR BIOSYNTHETIC PROTEIN FLIR"/>
    <property type="match status" value="1"/>
</dbReference>
<evidence type="ECO:0000256" key="3">
    <source>
        <dbReference type="ARBA" id="ARBA00022475"/>
    </source>
</evidence>
<feature type="transmembrane region" description="Helical" evidence="7">
    <location>
        <begin position="123"/>
        <end position="143"/>
    </location>
</feature>
<evidence type="ECO:0000256" key="2">
    <source>
        <dbReference type="ARBA" id="ARBA00009772"/>
    </source>
</evidence>
<dbReference type="RefSeq" id="WP_004007559.1">
    <property type="nucleotide sequence ID" value="NZ_CAMYEK010000014.1"/>
</dbReference>
<dbReference type="GO" id="GO:0006605">
    <property type="term" value="P:protein targeting"/>
    <property type="evidence" value="ECO:0007669"/>
    <property type="project" value="InterPro"/>
</dbReference>